<dbReference type="PROSITE" id="PS51746">
    <property type="entry name" value="PPM_2"/>
    <property type="match status" value="1"/>
</dbReference>
<protein>
    <recommendedName>
        <fullName evidence="1">PPM-type phosphatase domain-containing protein</fullName>
    </recommendedName>
</protein>
<dbReference type="Proteomes" id="UP000681722">
    <property type="component" value="Unassembled WGS sequence"/>
</dbReference>
<reference evidence="2" key="1">
    <citation type="submission" date="2021-02" db="EMBL/GenBank/DDBJ databases">
        <authorList>
            <person name="Nowell W R."/>
        </authorList>
    </citation>
    <scope>NUCLEOTIDE SEQUENCE</scope>
</reference>
<dbReference type="EMBL" id="CAJNOQ010002994">
    <property type="protein sequence ID" value="CAF0989784.1"/>
    <property type="molecule type" value="Genomic_DNA"/>
</dbReference>
<dbReference type="AlphaFoldDB" id="A0A814FZM8"/>
<evidence type="ECO:0000313" key="2">
    <source>
        <dbReference type="EMBL" id="CAF0989784.1"/>
    </source>
</evidence>
<evidence type="ECO:0000313" key="3">
    <source>
        <dbReference type="EMBL" id="CAF3761889.1"/>
    </source>
</evidence>
<dbReference type="OrthoDB" id="343114at2759"/>
<dbReference type="Pfam" id="PF00481">
    <property type="entry name" value="PP2C"/>
    <property type="match status" value="1"/>
</dbReference>
<dbReference type="Gene3D" id="3.60.40.10">
    <property type="entry name" value="PPM-type phosphatase domain"/>
    <property type="match status" value="1"/>
</dbReference>
<gene>
    <name evidence="2" type="ORF">GPM918_LOCUS13193</name>
    <name evidence="3" type="ORF">SRO942_LOCUS13193</name>
</gene>
<dbReference type="CDD" id="cd00143">
    <property type="entry name" value="PP2Cc"/>
    <property type="match status" value="1"/>
</dbReference>
<dbReference type="InterPro" id="IPR015655">
    <property type="entry name" value="PP2C"/>
</dbReference>
<dbReference type="EMBL" id="CAJOBC010002994">
    <property type="protein sequence ID" value="CAF3761889.1"/>
    <property type="molecule type" value="Genomic_DNA"/>
</dbReference>
<sequence>MIDKIGQALTDAFMITDKYLFDDPRAWTTGSTAVVAALSFLSSDPRIVVVANTGDSRAVIMTATKADPVSTDHKATLERERKRIIQQGGQILSAEDGIRVYPSGLAITRALGDVKYKNIIEGKPEIMAGELSNDDEILLLATDGFWDVFKNQQAFDWVSTWMKSNKESSMDILAHALVEEAINRGSEDNVTVIAVELNSIKPAQPFMEEIV</sequence>
<evidence type="ECO:0000259" key="1">
    <source>
        <dbReference type="PROSITE" id="PS51746"/>
    </source>
</evidence>
<feature type="domain" description="PPM-type phosphatase" evidence="1">
    <location>
        <begin position="1"/>
        <end position="197"/>
    </location>
</feature>
<proteinExistence type="predicted"/>
<dbReference type="InterPro" id="IPR001932">
    <property type="entry name" value="PPM-type_phosphatase-like_dom"/>
</dbReference>
<comment type="caution">
    <text evidence="2">The sequence shown here is derived from an EMBL/GenBank/DDBJ whole genome shotgun (WGS) entry which is preliminary data.</text>
</comment>
<dbReference type="InterPro" id="IPR036457">
    <property type="entry name" value="PPM-type-like_dom_sf"/>
</dbReference>
<accession>A0A814FZM8</accession>
<dbReference type="Proteomes" id="UP000663829">
    <property type="component" value="Unassembled WGS sequence"/>
</dbReference>
<dbReference type="SMART" id="SM00332">
    <property type="entry name" value="PP2Cc"/>
    <property type="match status" value="1"/>
</dbReference>
<dbReference type="GO" id="GO:0004722">
    <property type="term" value="F:protein serine/threonine phosphatase activity"/>
    <property type="evidence" value="ECO:0007669"/>
    <property type="project" value="InterPro"/>
</dbReference>
<evidence type="ECO:0000313" key="4">
    <source>
        <dbReference type="Proteomes" id="UP000663829"/>
    </source>
</evidence>
<keyword evidence="4" id="KW-1185">Reference proteome</keyword>
<dbReference type="PANTHER" id="PTHR47992">
    <property type="entry name" value="PROTEIN PHOSPHATASE"/>
    <property type="match status" value="1"/>
</dbReference>
<dbReference type="SUPFAM" id="SSF81606">
    <property type="entry name" value="PP2C-like"/>
    <property type="match status" value="1"/>
</dbReference>
<organism evidence="2 4">
    <name type="scientific">Didymodactylos carnosus</name>
    <dbReference type="NCBI Taxonomy" id="1234261"/>
    <lineage>
        <taxon>Eukaryota</taxon>
        <taxon>Metazoa</taxon>
        <taxon>Spiralia</taxon>
        <taxon>Gnathifera</taxon>
        <taxon>Rotifera</taxon>
        <taxon>Eurotatoria</taxon>
        <taxon>Bdelloidea</taxon>
        <taxon>Philodinida</taxon>
        <taxon>Philodinidae</taxon>
        <taxon>Didymodactylos</taxon>
    </lineage>
</organism>
<name>A0A814FZM8_9BILA</name>